<organism evidence="1 2">
    <name type="scientific">Bosea caraganae</name>
    <dbReference type="NCBI Taxonomy" id="2763117"/>
    <lineage>
        <taxon>Bacteria</taxon>
        <taxon>Pseudomonadati</taxon>
        <taxon>Pseudomonadota</taxon>
        <taxon>Alphaproteobacteria</taxon>
        <taxon>Hyphomicrobiales</taxon>
        <taxon>Boseaceae</taxon>
        <taxon>Bosea</taxon>
    </lineage>
</organism>
<dbReference type="AlphaFoldDB" id="A0A370L9I2"/>
<dbReference type="InterPro" id="IPR039556">
    <property type="entry name" value="ICL/PEPM"/>
</dbReference>
<proteinExistence type="predicted"/>
<dbReference type="Proteomes" id="UP000255207">
    <property type="component" value="Unassembled WGS sequence"/>
</dbReference>
<reference evidence="2" key="1">
    <citation type="submission" date="2018-07" db="EMBL/GenBank/DDBJ databases">
        <authorList>
            <person name="Safronova V.I."/>
            <person name="Chirak E.R."/>
            <person name="Sazanova A.L."/>
        </authorList>
    </citation>
    <scope>NUCLEOTIDE SEQUENCE [LARGE SCALE GENOMIC DNA]</scope>
    <source>
        <strain evidence="2">RCAM04685</strain>
    </source>
</reference>
<dbReference type="InterPro" id="IPR040442">
    <property type="entry name" value="Pyrv_kinase-like_dom_sf"/>
</dbReference>
<dbReference type="CDD" id="cd00377">
    <property type="entry name" value="ICL_PEPM"/>
    <property type="match status" value="1"/>
</dbReference>
<gene>
    <name evidence="1" type="ORF">DWE98_08885</name>
</gene>
<accession>A0A370L9I2</accession>
<dbReference type="EMBL" id="QQTP01000003">
    <property type="protein sequence ID" value="RDJ26945.1"/>
    <property type="molecule type" value="Genomic_DNA"/>
</dbReference>
<protein>
    <submittedName>
        <fullName evidence="1">2,3-dimethylmalate lyase</fullName>
    </submittedName>
</protein>
<dbReference type="OrthoDB" id="9771433at2"/>
<dbReference type="SUPFAM" id="SSF51621">
    <property type="entry name" value="Phosphoenolpyruvate/pyruvate domain"/>
    <property type="match status" value="1"/>
</dbReference>
<sequence length="307" mass="32989">MIGTPVSMRVDVKETPVTRPSLRQIHDAARPLVVPLAHDALSARLIERAGFPSFNIGGSSLLAARHGLPDLGLAGMGEMAAAIQDIVQSVSIPCLADADDGYGDVKNVVHTVETYHRIGVRGMLIEDQSRDTKRPGEQAAQAVVQVELIEQKLRIALERRPDRDFVIIGRTDAAGTEGLDAALRRAERFLKLGVDGVFVAGLKSTSDLERTGAAFKGQWNMTVMPEGGRIAWHTPQELYAMGFSQVVYTNSLILRATGAMEQALDQIKGLGAGTAAAIGPAEGLATQAFDDAVQMRKWREIGEASRV</sequence>
<evidence type="ECO:0000313" key="2">
    <source>
        <dbReference type="Proteomes" id="UP000255207"/>
    </source>
</evidence>
<dbReference type="InterPro" id="IPR015813">
    <property type="entry name" value="Pyrv/PenolPyrv_kinase-like_dom"/>
</dbReference>
<dbReference type="GO" id="GO:0016833">
    <property type="term" value="F:oxo-acid-lyase activity"/>
    <property type="evidence" value="ECO:0007669"/>
    <property type="project" value="UniProtKB-ARBA"/>
</dbReference>
<keyword evidence="1" id="KW-0456">Lyase</keyword>
<keyword evidence="2" id="KW-1185">Reference proteome</keyword>
<dbReference type="PANTHER" id="PTHR42905">
    <property type="entry name" value="PHOSPHOENOLPYRUVATE CARBOXYLASE"/>
    <property type="match status" value="1"/>
</dbReference>
<name>A0A370L9I2_9HYPH</name>
<dbReference type="Gene3D" id="3.20.20.60">
    <property type="entry name" value="Phosphoenolpyruvate-binding domains"/>
    <property type="match status" value="1"/>
</dbReference>
<evidence type="ECO:0000313" key="1">
    <source>
        <dbReference type="EMBL" id="RDJ26945.1"/>
    </source>
</evidence>
<dbReference type="Pfam" id="PF13714">
    <property type="entry name" value="PEP_mutase"/>
    <property type="match status" value="1"/>
</dbReference>
<comment type="caution">
    <text evidence="1">The sequence shown here is derived from an EMBL/GenBank/DDBJ whole genome shotgun (WGS) entry which is preliminary data.</text>
</comment>
<dbReference type="PANTHER" id="PTHR42905:SF5">
    <property type="entry name" value="CARBOXYVINYL-CARBOXYPHOSPHONATE PHOSPHORYLMUTASE, CHLOROPLASTIC"/>
    <property type="match status" value="1"/>
</dbReference>